<dbReference type="InterPro" id="IPR010730">
    <property type="entry name" value="HET"/>
</dbReference>
<dbReference type="AlphaFoldDB" id="A0A2T2P833"/>
<dbReference type="Proteomes" id="UP000240883">
    <property type="component" value="Unassembled WGS sequence"/>
</dbReference>
<accession>A0A2T2P833</accession>
<dbReference type="InterPro" id="IPR052895">
    <property type="entry name" value="HetReg/Transcr_Mod"/>
</dbReference>
<feature type="domain" description="Heterokaryon incompatibility" evidence="1">
    <location>
        <begin position="32"/>
        <end position="114"/>
    </location>
</feature>
<dbReference type="PANTHER" id="PTHR24148">
    <property type="entry name" value="ANKYRIN REPEAT DOMAIN-CONTAINING PROTEIN 39 HOMOLOG-RELATED"/>
    <property type="match status" value="1"/>
</dbReference>
<feature type="non-terminal residue" evidence="2">
    <location>
        <position position="114"/>
    </location>
</feature>
<evidence type="ECO:0000313" key="3">
    <source>
        <dbReference type="Proteomes" id="UP000240883"/>
    </source>
</evidence>
<evidence type="ECO:0000259" key="1">
    <source>
        <dbReference type="Pfam" id="PF06985"/>
    </source>
</evidence>
<organism evidence="2 3">
    <name type="scientific">Corynespora cassiicola Philippines</name>
    <dbReference type="NCBI Taxonomy" id="1448308"/>
    <lineage>
        <taxon>Eukaryota</taxon>
        <taxon>Fungi</taxon>
        <taxon>Dikarya</taxon>
        <taxon>Ascomycota</taxon>
        <taxon>Pezizomycotina</taxon>
        <taxon>Dothideomycetes</taxon>
        <taxon>Pleosporomycetidae</taxon>
        <taxon>Pleosporales</taxon>
        <taxon>Corynesporascaceae</taxon>
        <taxon>Corynespora</taxon>
    </lineage>
</organism>
<dbReference type="OrthoDB" id="2157530at2759"/>
<proteinExistence type="predicted"/>
<protein>
    <submittedName>
        <fullName evidence="2">HET-domain-containing protein</fullName>
    </submittedName>
</protein>
<keyword evidence="3" id="KW-1185">Reference proteome</keyword>
<dbReference type="EMBL" id="KZ678129">
    <property type="protein sequence ID" value="PSN73498.1"/>
    <property type="molecule type" value="Genomic_DNA"/>
</dbReference>
<dbReference type="Pfam" id="PF06985">
    <property type="entry name" value="HET"/>
    <property type="match status" value="1"/>
</dbReference>
<dbReference type="STRING" id="1448308.A0A2T2P833"/>
<name>A0A2T2P833_CORCC</name>
<reference evidence="2 3" key="1">
    <citation type="journal article" date="2018" name="Front. Microbiol.">
        <title>Genome-Wide Analysis of Corynespora cassiicola Leaf Fall Disease Putative Effectors.</title>
        <authorList>
            <person name="Lopez D."/>
            <person name="Ribeiro S."/>
            <person name="Label P."/>
            <person name="Fumanal B."/>
            <person name="Venisse J.S."/>
            <person name="Kohler A."/>
            <person name="de Oliveira R.R."/>
            <person name="Labutti K."/>
            <person name="Lipzen A."/>
            <person name="Lail K."/>
            <person name="Bauer D."/>
            <person name="Ohm R.A."/>
            <person name="Barry K.W."/>
            <person name="Spatafora J."/>
            <person name="Grigoriev I.V."/>
            <person name="Martin F.M."/>
            <person name="Pujade-Renaud V."/>
        </authorList>
    </citation>
    <scope>NUCLEOTIDE SEQUENCE [LARGE SCALE GENOMIC DNA]</scope>
    <source>
        <strain evidence="2 3">Philippines</strain>
    </source>
</reference>
<dbReference type="PANTHER" id="PTHR24148:SF73">
    <property type="entry name" value="HET DOMAIN PROTEIN (AFU_ORTHOLOGUE AFUA_8G01020)"/>
    <property type="match status" value="1"/>
</dbReference>
<evidence type="ECO:0000313" key="2">
    <source>
        <dbReference type="EMBL" id="PSN73498.1"/>
    </source>
</evidence>
<sequence length="114" mass="13063">MIRIVTLEAGAPECPIHISLSLLNFDSHYQPYKAISYVWGESKDRKNIICEGKCLSVTKSLYEALHVFRNAHKSRRLWADGICINQSDKDDRSHQVQLMSLVYSRASKVLIWLG</sequence>
<gene>
    <name evidence="2" type="ORF">BS50DRAFT_481687</name>
</gene>